<keyword evidence="3" id="KW-0813">Transport</keyword>
<evidence type="ECO:0000256" key="2">
    <source>
        <dbReference type="ARBA" id="ARBA00009773"/>
    </source>
</evidence>
<reference evidence="9 10" key="1">
    <citation type="submission" date="2010-12" db="EMBL/GenBank/DDBJ databases">
        <title>The Genome Sequence of Coprobacillus sp. strain 29_1.</title>
        <authorList>
            <consortium name="The Broad Institute Genome Sequencing Platform"/>
            <person name="Earl A."/>
            <person name="Ward D."/>
            <person name="Feldgarden M."/>
            <person name="Gevers D."/>
            <person name="Daigneault M."/>
            <person name="Sibley C.D."/>
            <person name="White A."/>
            <person name="Strauss J."/>
            <person name="Allen-Vercoe E."/>
            <person name="Young S.K."/>
            <person name="Zeng Q."/>
            <person name="Gargeya S."/>
            <person name="Fitzgerald M."/>
            <person name="Haas B."/>
            <person name="Abouelleil A."/>
            <person name="Alvarado L."/>
            <person name="Arachchi H.M."/>
            <person name="Berlin A."/>
            <person name="Brown A."/>
            <person name="Chapman S.B."/>
            <person name="Chen Z."/>
            <person name="Dunbar C."/>
            <person name="Freedman E."/>
            <person name="Gearin G."/>
            <person name="Gellesch M."/>
            <person name="Goldberg J."/>
            <person name="Griggs A."/>
            <person name="Gujja S."/>
            <person name="Heilman E."/>
            <person name="Heiman D."/>
            <person name="Howarth C."/>
            <person name="Larson L."/>
            <person name="Lui A."/>
            <person name="MacDonald P.J.P."/>
            <person name="Mehta T."/>
            <person name="Montmayeur A."/>
            <person name="Murphy C."/>
            <person name="Neiman D."/>
            <person name="Pearson M."/>
            <person name="Priest M."/>
            <person name="Roberts A."/>
            <person name="Saif S."/>
            <person name="Shea T."/>
            <person name="Shenoy N."/>
            <person name="Sisk P."/>
            <person name="Stolte C."/>
            <person name="Sykes S."/>
            <person name="White J."/>
            <person name="Yandava C."/>
            <person name="Nusbaum C."/>
            <person name="Birren B."/>
        </authorList>
    </citation>
    <scope>NUCLEOTIDE SEQUENCE [LARGE SCALE GENOMIC DNA]</scope>
    <source>
        <strain evidence="9 10">29_1</strain>
    </source>
</reference>
<dbReference type="InterPro" id="IPR002549">
    <property type="entry name" value="AI-2E-like"/>
</dbReference>
<evidence type="ECO:0008006" key="11">
    <source>
        <dbReference type="Google" id="ProtNLM"/>
    </source>
</evidence>
<comment type="caution">
    <text evidence="9">The sequence shown here is derived from an EMBL/GenBank/DDBJ whole genome shotgun (WGS) entry which is preliminary data.</text>
</comment>
<dbReference type="PANTHER" id="PTHR21716">
    <property type="entry name" value="TRANSMEMBRANE PROTEIN"/>
    <property type="match status" value="1"/>
</dbReference>
<dbReference type="GO" id="GO:0055085">
    <property type="term" value="P:transmembrane transport"/>
    <property type="evidence" value="ECO:0007669"/>
    <property type="project" value="TreeGrafter"/>
</dbReference>
<dbReference type="Proteomes" id="UP000003157">
    <property type="component" value="Unassembled WGS sequence"/>
</dbReference>
<feature type="transmembrane region" description="Helical" evidence="8">
    <location>
        <begin position="337"/>
        <end position="368"/>
    </location>
</feature>
<keyword evidence="4" id="KW-1003">Cell membrane</keyword>
<protein>
    <recommendedName>
        <fullName evidence="11">Permease</fullName>
    </recommendedName>
</protein>
<dbReference type="eggNOG" id="COG0628">
    <property type="taxonomic scope" value="Bacteria"/>
</dbReference>
<feature type="transmembrane region" description="Helical" evidence="8">
    <location>
        <begin position="12"/>
        <end position="31"/>
    </location>
</feature>
<dbReference type="AlphaFoldDB" id="E7GDJ2"/>
<evidence type="ECO:0000256" key="5">
    <source>
        <dbReference type="ARBA" id="ARBA00022692"/>
    </source>
</evidence>
<evidence type="ECO:0000256" key="4">
    <source>
        <dbReference type="ARBA" id="ARBA00022475"/>
    </source>
</evidence>
<organism evidence="9 10">
    <name type="scientific">Coprobacillus cateniformis</name>
    <dbReference type="NCBI Taxonomy" id="100884"/>
    <lineage>
        <taxon>Bacteria</taxon>
        <taxon>Bacillati</taxon>
        <taxon>Bacillota</taxon>
        <taxon>Erysipelotrichia</taxon>
        <taxon>Erysipelotrichales</taxon>
        <taxon>Coprobacillaceae</taxon>
        <taxon>Coprobacillus</taxon>
    </lineage>
</organism>
<evidence type="ECO:0000256" key="3">
    <source>
        <dbReference type="ARBA" id="ARBA00022448"/>
    </source>
</evidence>
<keyword evidence="10" id="KW-1185">Reference proteome</keyword>
<evidence type="ECO:0000313" key="9">
    <source>
        <dbReference type="EMBL" id="EFW04043.1"/>
    </source>
</evidence>
<dbReference type="STRING" id="100884.GCA_000269565_00498"/>
<dbReference type="GO" id="GO:0005886">
    <property type="term" value="C:plasma membrane"/>
    <property type="evidence" value="ECO:0007669"/>
    <property type="project" value="UniProtKB-SubCell"/>
</dbReference>
<feature type="transmembrane region" description="Helical" evidence="8">
    <location>
        <begin position="245"/>
        <end position="264"/>
    </location>
</feature>
<dbReference type="EMBL" id="ADKX01000041">
    <property type="protein sequence ID" value="EFW04043.1"/>
    <property type="molecule type" value="Genomic_DNA"/>
</dbReference>
<dbReference type="Pfam" id="PF01594">
    <property type="entry name" value="AI-2E_transport"/>
    <property type="match status" value="1"/>
</dbReference>
<name>E7GDJ2_9FIRM</name>
<evidence type="ECO:0000256" key="8">
    <source>
        <dbReference type="SAM" id="Phobius"/>
    </source>
</evidence>
<dbReference type="HOGENOM" id="CLU_031275_2_1_9"/>
<keyword evidence="6 8" id="KW-1133">Transmembrane helix</keyword>
<keyword evidence="7 8" id="KW-0472">Membrane</keyword>
<feature type="transmembrane region" description="Helical" evidence="8">
    <location>
        <begin position="179"/>
        <end position="200"/>
    </location>
</feature>
<feature type="transmembrane region" description="Helical" evidence="8">
    <location>
        <begin position="84"/>
        <end position="105"/>
    </location>
</feature>
<dbReference type="PANTHER" id="PTHR21716:SF53">
    <property type="entry name" value="PERMEASE PERM-RELATED"/>
    <property type="match status" value="1"/>
</dbReference>
<evidence type="ECO:0000256" key="1">
    <source>
        <dbReference type="ARBA" id="ARBA00004651"/>
    </source>
</evidence>
<gene>
    <name evidence="9" type="ORF">HMPREF9488_02835</name>
</gene>
<evidence type="ECO:0000313" key="10">
    <source>
        <dbReference type="Proteomes" id="UP000003157"/>
    </source>
</evidence>
<evidence type="ECO:0000256" key="7">
    <source>
        <dbReference type="ARBA" id="ARBA00023136"/>
    </source>
</evidence>
<comment type="similarity">
    <text evidence="2">Belongs to the autoinducer-2 exporter (AI-2E) (TC 2.A.86) family.</text>
</comment>
<accession>E7GDJ2</accession>
<proteinExistence type="inferred from homology"/>
<evidence type="ECO:0000256" key="6">
    <source>
        <dbReference type="ARBA" id="ARBA00022989"/>
    </source>
</evidence>
<sequence>MTKEEFHKIKPWLILAMLSITFYLVASHLIIIEKVFLFLLDLLQPLIIAIVFAYILNIPMMFIEQKIKKHSHDRGIINRGARGIAITLTIIFALIVLILIVSFILPKVIESLAQLLSNMGNLLKGIVTSIDEVFIWLNIDYRVENIVQIDNIVNMPWNDIFKNVINFLASSANGLLDNAVTFTGTFFVWFMAFMFSLYILSGKERLLSQLRKVFIVFLREERAMALFDYGHQANVIFKNFITGQLTEACIIGIIYYIGMIFFGFPYPELIAMIIAVFSLVPVFGPISAMIIGAFLVMSQDFVTMIWFIVFFQVLSQIEDNLIYPRIVGKSVGLPGLWVMLSIFILGDLFGLVGMITAVPLTAFAYTLFGRWIHNVLKRRHIKTDKNGYVIHENDGINEHKNDAG</sequence>
<comment type="subcellular location">
    <subcellularLocation>
        <location evidence="1">Cell membrane</location>
        <topology evidence="1">Multi-pass membrane protein</topology>
    </subcellularLocation>
</comment>
<feature type="transmembrane region" description="Helical" evidence="8">
    <location>
        <begin position="43"/>
        <end position="63"/>
    </location>
</feature>
<keyword evidence="5 8" id="KW-0812">Transmembrane</keyword>